<proteinExistence type="predicted"/>
<accession>A0A7C2K0F7</accession>
<dbReference type="EMBL" id="DSOK01000273">
    <property type="protein sequence ID" value="HEN15719.1"/>
    <property type="molecule type" value="Genomic_DNA"/>
</dbReference>
<comment type="caution">
    <text evidence="1">The sequence shown here is derived from an EMBL/GenBank/DDBJ whole genome shotgun (WGS) entry which is preliminary data.</text>
</comment>
<reference evidence="1" key="1">
    <citation type="journal article" date="2020" name="mSystems">
        <title>Genome- and Community-Level Interaction Insights into Carbon Utilization and Element Cycling Functions of Hydrothermarchaeota in Hydrothermal Sediment.</title>
        <authorList>
            <person name="Zhou Z."/>
            <person name="Liu Y."/>
            <person name="Xu W."/>
            <person name="Pan J."/>
            <person name="Luo Z.H."/>
            <person name="Li M."/>
        </authorList>
    </citation>
    <scope>NUCLEOTIDE SEQUENCE [LARGE SCALE GENOMIC DNA]</scope>
    <source>
        <strain evidence="1">SpSt-339</strain>
    </source>
</reference>
<protein>
    <submittedName>
        <fullName evidence="1">Uncharacterized protein</fullName>
    </submittedName>
</protein>
<dbReference type="AlphaFoldDB" id="A0A7C2K0F7"/>
<gene>
    <name evidence="1" type="ORF">ENQ76_09665</name>
</gene>
<evidence type="ECO:0000313" key="1">
    <source>
        <dbReference type="EMBL" id="HEN15719.1"/>
    </source>
</evidence>
<sequence length="134" mass="14663">MAGEWASIKALVRAGYNKLKSKLPGNKGIDGVWIKRNERNEIIDILIVESKAAADGVGSLGKTKHIGDQMSTTWISDRLKKMAASDDPDLKYTAELIEAFIASGGKVRKKINVLDPFGRNRWNVLPPPDGGTYP</sequence>
<name>A0A7C2K0F7_9PLAN</name>
<organism evidence="1">
    <name type="scientific">Schlesneria paludicola</name>
    <dbReference type="NCBI Taxonomy" id="360056"/>
    <lineage>
        <taxon>Bacteria</taxon>
        <taxon>Pseudomonadati</taxon>
        <taxon>Planctomycetota</taxon>
        <taxon>Planctomycetia</taxon>
        <taxon>Planctomycetales</taxon>
        <taxon>Planctomycetaceae</taxon>
        <taxon>Schlesneria</taxon>
    </lineage>
</organism>